<dbReference type="GO" id="GO:0016811">
    <property type="term" value="F:hydrolase activity, acting on carbon-nitrogen (but not peptide) bonds, in linear amides"/>
    <property type="evidence" value="ECO:0007669"/>
    <property type="project" value="TreeGrafter"/>
</dbReference>
<organism evidence="1">
    <name type="scientific">marine metagenome</name>
    <dbReference type="NCBI Taxonomy" id="408172"/>
    <lineage>
        <taxon>unclassified sequences</taxon>
        <taxon>metagenomes</taxon>
        <taxon>ecological metagenomes</taxon>
    </lineage>
</organism>
<dbReference type="EMBL" id="UINC01153213">
    <property type="protein sequence ID" value="SVD47803.1"/>
    <property type="molecule type" value="Genomic_DNA"/>
</dbReference>
<dbReference type="Gene3D" id="3.40.50.10320">
    <property type="entry name" value="LmbE-like"/>
    <property type="match status" value="1"/>
</dbReference>
<gene>
    <name evidence="1" type="ORF">METZ01_LOCUS400657</name>
</gene>
<dbReference type="PANTHER" id="PTHR12993">
    <property type="entry name" value="N-ACETYLGLUCOSAMINYL-PHOSPHATIDYLINOSITOL DE-N-ACETYLASE-RELATED"/>
    <property type="match status" value="1"/>
</dbReference>
<dbReference type="SUPFAM" id="SSF102588">
    <property type="entry name" value="LmbE-like"/>
    <property type="match status" value="1"/>
</dbReference>
<evidence type="ECO:0008006" key="2">
    <source>
        <dbReference type="Google" id="ProtNLM"/>
    </source>
</evidence>
<name>A0A382VMS9_9ZZZZ</name>
<sequence length="210" mass="23977">MTEPTQPENLRLMTLTAHPHDVTYTLGTSAHHIERGDSVTVVCLSDGVTTHDEELEDEMRKPASERRAEILERPRSEQAKRKQHELERVCAVFGIEDARVLPFPDHPLGSSPELMDVLTDIFHEIRPHVVIAHAPYNYPYRNMTSLWDQDHALAGQLVSQALQRVAQPDGRRERSPLHVAQIYYIGVEFGWTDIDLFVDISDQVARRIEA</sequence>
<proteinExistence type="predicted"/>
<dbReference type="InterPro" id="IPR024078">
    <property type="entry name" value="LmbE-like_dom_sf"/>
</dbReference>
<accession>A0A382VMS9</accession>
<dbReference type="PANTHER" id="PTHR12993:SF30">
    <property type="entry name" value="N-ACETYL-ALPHA-D-GLUCOSAMINYL L-MALATE DEACETYLASE 1"/>
    <property type="match status" value="1"/>
</dbReference>
<dbReference type="AlphaFoldDB" id="A0A382VMS9"/>
<protein>
    <recommendedName>
        <fullName evidence="2">LmbE family protein</fullName>
    </recommendedName>
</protein>
<reference evidence="1" key="1">
    <citation type="submission" date="2018-05" db="EMBL/GenBank/DDBJ databases">
        <authorList>
            <person name="Lanie J.A."/>
            <person name="Ng W.-L."/>
            <person name="Kazmierczak K.M."/>
            <person name="Andrzejewski T.M."/>
            <person name="Davidsen T.M."/>
            <person name="Wayne K.J."/>
            <person name="Tettelin H."/>
            <person name="Glass J.I."/>
            <person name="Rusch D."/>
            <person name="Podicherti R."/>
            <person name="Tsui H.-C.T."/>
            <person name="Winkler M.E."/>
        </authorList>
    </citation>
    <scope>NUCLEOTIDE SEQUENCE</scope>
</reference>
<dbReference type="Pfam" id="PF02585">
    <property type="entry name" value="PIG-L"/>
    <property type="match status" value="1"/>
</dbReference>
<feature type="non-terminal residue" evidence="1">
    <location>
        <position position="210"/>
    </location>
</feature>
<dbReference type="InterPro" id="IPR003737">
    <property type="entry name" value="GlcNAc_PI_deacetylase-related"/>
</dbReference>
<evidence type="ECO:0000313" key="1">
    <source>
        <dbReference type="EMBL" id="SVD47803.1"/>
    </source>
</evidence>